<dbReference type="InterPro" id="IPR031160">
    <property type="entry name" value="F_BAR_dom"/>
</dbReference>
<feature type="region of interest" description="Disordered" evidence="9">
    <location>
        <begin position="691"/>
        <end position="752"/>
    </location>
</feature>
<keyword evidence="5" id="KW-0966">Cell projection</keyword>
<dbReference type="InterPro" id="IPR036028">
    <property type="entry name" value="SH3-like_dom_sf"/>
</dbReference>
<dbReference type="InterPro" id="IPR027267">
    <property type="entry name" value="AH/BAR_dom_sf"/>
</dbReference>
<evidence type="ECO:0000256" key="1">
    <source>
        <dbReference type="ARBA" id="ARBA00004316"/>
    </source>
</evidence>
<evidence type="ECO:0000313" key="12">
    <source>
        <dbReference type="EMBL" id="CAD5120277.1"/>
    </source>
</evidence>
<feature type="compositionally biased region" description="Polar residues" evidence="9">
    <location>
        <begin position="568"/>
        <end position="581"/>
    </location>
</feature>
<dbReference type="GO" id="GO:0042995">
    <property type="term" value="C:cell projection"/>
    <property type="evidence" value="ECO:0007669"/>
    <property type="project" value="UniProtKB-SubCell"/>
</dbReference>
<sequence>MQTPQKLKSQKPSNITKIHSEQLSKLKQKHHHEYDLLEDIRSFSKQRSIIEKEYAQALTKLAHGYLQKSKFPPPPDIKENPEFRKGRTISQVWKTVLEVTEAVGKTRQQAAESYLNQVSEPIKPIKTAKAHTAKKVLDQLATLQKELQGTVGELSKSHKSYSDEEHLAHDARTKYEEANRKVQKRSTGLFTSMAQLQQKSAKLNARRETCDQKANIVRNDYILNIAASNAHQKRYFYVELPQLMQELDGEVYDKAREFMTIISMSELECCGLTQECFTKIMADSCMISRDFNLNCFLHENPTYQESIVYPFDAQDGDKITHIVTEQTSLYDLEKDGKNAALLVAQSDRTIREQEQLLEQLKHLPPVDPKKFDHKKSEKKKDKKKEEREDKENDEDLDPETRMDYCRNNIRKAQTNKLKAEAKLELLRDAGISVDDYIAKAQADIESAEREARERAAAAETVSRLNSVRSDKESICEDSTASYTEDCTTDYSNARASVSSQFHPGRSYPLTAVALYNFAASTPDELSMQQGETLEITADGDGEGWVKARNYENKIGFVPENHLDIHGQEPQSASSYDNTSGSHCDDYSSPPGSATRQGYAADETPYSPYVDQDSNTWARVLYDYEAVSSEELTLKEGDIVQITSKQPRGLEDGWWLGVINDRSGMVPSMIMAELSSDELLVYAEVSMASKLERQPSNDMPPVHSAYENLESESTEENPMLPEVSDDSGVATTNGLSNLESPSVVNEPTQADLR</sequence>
<dbReference type="EMBL" id="CAJFCJ010000012">
    <property type="protein sequence ID" value="CAD5120277.1"/>
    <property type="molecule type" value="Genomic_DNA"/>
</dbReference>
<dbReference type="SMART" id="SM00326">
    <property type="entry name" value="SH3"/>
    <property type="match status" value="2"/>
</dbReference>
<dbReference type="GO" id="GO:0007274">
    <property type="term" value="P:neuromuscular synaptic transmission"/>
    <property type="evidence" value="ECO:0007669"/>
    <property type="project" value="TreeGrafter"/>
</dbReference>
<dbReference type="InterPro" id="IPR001452">
    <property type="entry name" value="SH3_domain"/>
</dbReference>
<protein>
    <submittedName>
        <fullName evidence="12">DgyrCDS8848</fullName>
    </submittedName>
</protein>
<feature type="region of interest" description="Disordered" evidence="9">
    <location>
        <begin position="563"/>
        <end position="606"/>
    </location>
</feature>
<evidence type="ECO:0000256" key="4">
    <source>
        <dbReference type="ARBA" id="ARBA00023121"/>
    </source>
</evidence>
<dbReference type="InterPro" id="IPR001060">
    <property type="entry name" value="FCH_dom"/>
</dbReference>
<dbReference type="Pfam" id="PF00611">
    <property type="entry name" value="FCH"/>
    <property type="match status" value="1"/>
</dbReference>
<dbReference type="GO" id="GO:0008289">
    <property type="term" value="F:lipid binding"/>
    <property type="evidence" value="ECO:0007669"/>
    <property type="project" value="UniProtKB-KW"/>
</dbReference>
<evidence type="ECO:0000259" key="10">
    <source>
        <dbReference type="PROSITE" id="PS50002"/>
    </source>
</evidence>
<keyword evidence="13" id="KW-1185">Reference proteome</keyword>
<feature type="coiled-coil region" evidence="8">
    <location>
        <begin position="161"/>
        <end position="213"/>
    </location>
</feature>
<dbReference type="CDD" id="cd11761">
    <property type="entry name" value="SH3_FCHSD_1"/>
    <property type="match status" value="1"/>
</dbReference>
<dbReference type="OrthoDB" id="10065861at2759"/>
<evidence type="ECO:0000256" key="6">
    <source>
        <dbReference type="PROSITE-ProRule" id="PRU00192"/>
    </source>
</evidence>
<name>A0A7I8VXL4_9ANNE</name>
<evidence type="ECO:0000256" key="9">
    <source>
        <dbReference type="SAM" id="MobiDB-lite"/>
    </source>
</evidence>
<keyword evidence="4" id="KW-0446">Lipid-binding</keyword>
<dbReference type="PANTHER" id="PTHR15735">
    <property type="entry name" value="FCH AND DOUBLE SH3 DOMAINS PROTEIN"/>
    <property type="match status" value="1"/>
</dbReference>
<dbReference type="Pfam" id="PF00018">
    <property type="entry name" value="SH3_1"/>
    <property type="match status" value="2"/>
</dbReference>
<feature type="compositionally biased region" description="Polar residues" evidence="9">
    <location>
        <begin position="728"/>
        <end position="752"/>
    </location>
</feature>
<feature type="region of interest" description="Disordered" evidence="9">
    <location>
        <begin position="358"/>
        <end position="400"/>
    </location>
</feature>
<dbReference type="PROSITE" id="PS51741">
    <property type="entry name" value="F_BAR"/>
    <property type="match status" value="1"/>
</dbReference>
<evidence type="ECO:0000313" key="13">
    <source>
        <dbReference type="Proteomes" id="UP000549394"/>
    </source>
</evidence>
<evidence type="ECO:0000256" key="8">
    <source>
        <dbReference type="SAM" id="Coils"/>
    </source>
</evidence>
<dbReference type="PANTHER" id="PTHR15735:SF21">
    <property type="entry name" value="PROTEIN NERVOUS WRECK"/>
    <property type="match status" value="1"/>
</dbReference>
<dbReference type="SUPFAM" id="SSF50044">
    <property type="entry name" value="SH3-domain"/>
    <property type="match status" value="2"/>
</dbReference>
<keyword evidence="7 8" id="KW-0175">Coiled coil</keyword>
<evidence type="ECO:0000256" key="5">
    <source>
        <dbReference type="ARBA" id="ARBA00023273"/>
    </source>
</evidence>
<feature type="domain" description="F-BAR" evidence="11">
    <location>
        <begin position="8"/>
        <end position="292"/>
    </location>
</feature>
<reference evidence="12 13" key="1">
    <citation type="submission" date="2020-08" db="EMBL/GenBank/DDBJ databases">
        <authorList>
            <person name="Hejnol A."/>
        </authorList>
    </citation>
    <scope>NUCLEOTIDE SEQUENCE [LARGE SCALE GENOMIC DNA]</scope>
</reference>
<dbReference type="SMART" id="SM00055">
    <property type="entry name" value="FCH"/>
    <property type="match status" value="1"/>
</dbReference>
<dbReference type="Gene3D" id="2.30.30.40">
    <property type="entry name" value="SH3 Domains"/>
    <property type="match status" value="2"/>
</dbReference>
<comment type="caution">
    <text evidence="12">The sequence shown here is derived from an EMBL/GenBank/DDBJ whole genome shotgun (WGS) entry which is preliminary data.</text>
</comment>
<gene>
    <name evidence="12" type="ORF">DGYR_LOCUS8392</name>
</gene>
<keyword evidence="3" id="KW-0677">Repeat</keyword>
<feature type="domain" description="SH3" evidence="10">
    <location>
        <begin position="506"/>
        <end position="567"/>
    </location>
</feature>
<evidence type="ECO:0000256" key="2">
    <source>
        <dbReference type="ARBA" id="ARBA00022443"/>
    </source>
</evidence>
<dbReference type="InterPro" id="IPR035460">
    <property type="entry name" value="FCHSD_SH3_1"/>
</dbReference>
<dbReference type="GO" id="GO:0031594">
    <property type="term" value="C:neuromuscular junction"/>
    <property type="evidence" value="ECO:0007669"/>
    <property type="project" value="TreeGrafter"/>
</dbReference>
<comment type="subcellular location">
    <subcellularLocation>
        <location evidence="1">Cell projection</location>
    </subcellularLocation>
</comment>
<accession>A0A7I8VXL4</accession>
<organism evidence="12 13">
    <name type="scientific">Dimorphilus gyrociliatus</name>
    <dbReference type="NCBI Taxonomy" id="2664684"/>
    <lineage>
        <taxon>Eukaryota</taxon>
        <taxon>Metazoa</taxon>
        <taxon>Spiralia</taxon>
        <taxon>Lophotrochozoa</taxon>
        <taxon>Annelida</taxon>
        <taxon>Polychaeta</taxon>
        <taxon>Polychaeta incertae sedis</taxon>
        <taxon>Dinophilidae</taxon>
        <taxon>Dimorphilus</taxon>
    </lineage>
</organism>
<feature type="domain" description="SH3" evidence="10">
    <location>
        <begin position="612"/>
        <end position="675"/>
    </location>
</feature>
<evidence type="ECO:0000256" key="3">
    <source>
        <dbReference type="ARBA" id="ARBA00022737"/>
    </source>
</evidence>
<dbReference type="Proteomes" id="UP000549394">
    <property type="component" value="Unassembled WGS sequence"/>
</dbReference>
<dbReference type="GO" id="GO:0055037">
    <property type="term" value="C:recycling endosome"/>
    <property type="evidence" value="ECO:0007669"/>
    <property type="project" value="TreeGrafter"/>
</dbReference>
<dbReference type="Gene3D" id="1.20.1270.60">
    <property type="entry name" value="Arfaptin homology (AH) domain/BAR domain"/>
    <property type="match status" value="1"/>
</dbReference>
<evidence type="ECO:0000259" key="11">
    <source>
        <dbReference type="PROSITE" id="PS51741"/>
    </source>
</evidence>
<dbReference type="PRINTS" id="PR00452">
    <property type="entry name" value="SH3DOMAIN"/>
</dbReference>
<feature type="compositionally biased region" description="Basic and acidic residues" evidence="9">
    <location>
        <begin position="367"/>
        <end position="390"/>
    </location>
</feature>
<dbReference type="SUPFAM" id="SSF103657">
    <property type="entry name" value="BAR/IMD domain-like"/>
    <property type="match status" value="1"/>
</dbReference>
<dbReference type="PROSITE" id="PS50002">
    <property type="entry name" value="SH3"/>
    <property type="match status" value="2"/>
</dbReference>
<keyword evidence="2 6" id="KW-0728">SH3 domain</keyword>
<dbReference type="GO" id="GO:0030833">
    <property type="term" value="P:regulation of actin filament polymerization"/>
    <property type="evidence" value="ECO:0007669"/>
    <property type="project" value="TreeGrafter"/>
</dbReference>
<evidence type="ECO:0000256" key="7">
    <source>
        <dbReference type="PROSITE-ProRule" id="PRU01077"/>
    </source>
</evidence>
<proteinExistence type="predicted"/>
<dbReference type="AlphaFoldDB" id="A0A7I8VXL4"/>